<accession>A0A0D6JBK8</accession>
<evidence type="ECO:0000313" key="2">
    <source>
        <dbReference type="Proteomes" id="UP000033187"/>
    </source>
</evidence>
<keyword evidence="2" id="KW-1185">Reference proteome</keyword>
<dbReference type="KEGG" id="fiy:BN1229_v1_0725"/>
<dbReference type="AlphaFoldDB" id="A0A0D6JBK8"/>
<dbReference type="InterPro" id="IPR029063">
    <property type="entry name" value="SAM-dependent_MTases_sf"/>
</dbReference>
<dbReference type="Gene3D" id="3.40.50.150">
    <property type="entry name" value="Vaccinia Virus protein VP39"/>
    <property type="match status" value="1"/>
</dbReference>
<evidence type="ECO:0000313" key="1">
    <source>
        <dbReference type="EMBL" id="CPR16253.1"/>
    </source>
</evidence>
<dbReference type="KEGG" id="fil:BN1229_v1_0721"/>
<name>A0A0D6JBK8_9HYPH</name>
<evidence type="ECO:0008006" key="3">
    <source>
        <dbReference type="Google" id="ProtNLM"/>
    </source>
</evidence>
<organism evidence="1 2">
    <name type="scientific">Candidatus Filomicrobium marinum</name>
    <dbReference type="NCBI Taxonomy" id="1608628"/>
    <lineage>
        <taxon>Bacteria</taxon>
        <taxon>Pseudomonadati</taxon>
        <taxon>Pseudomonadota</taxon>
        <taxon>Alphaproteobacteria</taxon>
        <taxon>Hyphomicrobiales</taxon>
        <taxon>Hyphomicrobiaceae</taxon>
        <taxon>Filomicrobium</taxon>
    </lineage>
</organism>
<sequence>MSALQEMSATAQRCTDPITHDVRCFARAWPEVKALGFDERFRRLWNYYLVYCEAGFEAGWLDVGLYQLRHSGRTN</sequence>
<reference evidence="2" key="1">
    <citation type="submission" date="2015-02" db="EMBL/GenBank/DDBJ databases">
        <authorList>
            <person name="Chooi Y.-H."/>
        </authorList>
    </citation>
    <scope>NUCLEOTIDE SEQUENCE [LARGE SCALE GENOMIC DNA]</scope>
    <source>
        <strain evidence="2">strain Y</strain>
    </source>
</reference>
<proteinExistence type="predicted"/>
<dbReference type="SUPFAM" id="SSF53335">
    <property type="entry name" value="S-adenosyl-L-methionine-dependent methyltransferases"/>
    <property type="match status" value="1"/>
</dbReference>
<dbReference type="Proteomes" id="UP000033187">
    <property type="component" value="Chromosome 1"/>
</dbReference>
<gene>
    <name evidence="1" type="ORF">YBN1229_v1_0725</name>
</gene>
<dbReference type="EMBL" id="LN829119">
    <property type="protein sequence ID" value="CPR16253.1"/>
    <property type="molecule type" value="Genomic_DNA"/>
</dbReference>
<protein>
    <recommendedName>
        <fullName evidence="3">Cyclopropane-fatty-acyl-phospholipid synthase</fullName>
    </recommendedName>
</protein>